<evidence type="ECO:0000259" key="1">
    <source>
        <dbReference type="Pfam" id="PF01966"/>
    </source>
</evidence>
<dbReference type="EMBL" id="VBOT01000135">
    <property type="protein sequence ID" value="TMQ48697.1"/>
    <property type="molecule type" value="Genomic_DNA"/>
</dbReference>
<feature type="domain" description="HD" evidence="1">
    <location>
        <begin position="27"/>
        <end position="115"/>
    </location>
</feature>
<dbReference type="PANTHER" id="PTHR38659">
    <property type="entry name" value="METAL-DEPENDENT PHOSPHOHYDROLASE"/>
    <property type="match status" value="1"/>
</dbReference>
<dbReference type="AlphaFoldDB" id="A0A538SBF6"/>
<accession>A0A538SBF6</accession>
<sequence>MTVGALPTREQALSLLHEWVQNPNLRKHCYAVEVALRAYAGKYGEDVERWGLTGLIHDFDWERHPDAERHPTKGVEVLRQQGWPEDICRAVLGHASYTGVPRDTLMARALFACDELCGFLVACALVTPGKTLDQVEVASVKKKMKRADFARNVNRDDIVNGTAELGVDLDEHVAFVLGAMRGIKGELGL</sequence>
<name>A0A538SBF6_UNCEI</name>
<proteinExistence type="predicted"/>
<dbReference type="PANTHER" id="PTHR38659:SF1">
    <property type="entry name" value="METAL DEPENDENT PHOSPHOHYDROLASE"/>
    <property type="match status" value="1"/>
</dbReference>
<organism evidence="2 3">
    <name type="scientific">Eiseniibacteriota bacterium</name>
    <dbReference type="NCBI Taxonomy" id="2212470"/>
    <lineage>
        <taxon>Bacteria</taxon>
        <taxon>Candidatus Eiseniibacteriota</taxon>
    </lineage>
</organism>
<dbReference type="InterPro" id="IPR006674">
    <property type="entry name" value="HD_domain"/>
</dbReference>
<dbReference type="NCBIfam" id="TIGR00277">
    <property type="entry name" value="HDIG"/>
    <property type="match status" value="1"/>
</dbReference>
<protein>
    <submittedName>
        <fullName evidence="2">HDIG domain-containing protein</fullName>
    </submittedName>
</protein>
<dbReference type="Proteomes" id="UP000320184">
    <property type="component" value="Unassembled WGS sequence"/>
</dbReference>
<comment type="caution">
    <text evidence="2">The sequence shown here is derived from an EMBL/GenBank/DDBJ whole genome shotgun (WGS) entry which is preliminary data.</text>
</comment>
<dbReference type="SUPFAM" id="SSF109604">
    <property type="entry name" value="HD-domain/PDEase-like"/>
    <property type="match status" value="1"/>
</dbReference>
<gene>
    <name evidence="2" type="ORF">E6K73_11395</name>
</gene>
<evidence type="ECO:0000313" key="3">
    <source>
        <dbReference type="Proteomes" id="UP000320184"/>
    </source>
</evidence>
<evidence type="ECO:0000313" key="2">
    <source>
        <dbReference type="EMBL" id="TMQ48697.1"/>
    </source>
</evidence>
<reference evidence="2 3" key="1">
    <citation type="journal article" date="2019" name="Nat. Microbiol.">
        <title>Mediterranean grassland soil C-N compound turnover is dependent on rainfall and depth, and is mediated by genomically divergent microorganisms.</title>
        <authorList>
            <person name="Diamond S."/>
            <person name="Andeer P.F."/>
            <person name="Li Z."/>
            <person name="Crits-Christoph A."/>
            <person name="Burstein D."/>
            <person name="Anantharaman K."/>
            <person name="Lane K.R."/>
            <person name="Thomas B.C."/>
            <person name="Pan C."/>
            <person name="Northen T.R."/>
            <person name="Banfield J.F."/>
        </authorList>
    </citation>
    <scope>NUCLEOTIDE SEQUENCE [LARGE SCALE GENOMIC DNA]</scope>
    <source>
        <strain evidence="2">WS_3</strain>
    </source>
</reference>
<dbReference type="Gene3D" id="1.10.3210.10">
    <property type="entry name" value="Hypothetical protein af1432"/>
    <property type="match status" value="1"/>
</dbReference>
<dbReference type="InterPro" id="IPR006675">
    <property type="entry name" value="HDIG_dom"/>
</dbReference>
<dbReference type="Pfam" id="PF01966">
    <property type="entry name" value="HD"/>
    <property type="match status" value="1"/>
</dbReference>